<dbReference type="AlphaFoldDB" id="A0A4Q1TYJ7"/>
<gene>
    <name evidence="1" type="ORF">B5P46_19835</name>
</gene>
<protein>
    <submittedName>
        <fullName evidence="1">Uncharacterized protein</fullName>
    </submittedName>
</protein>
<sequence>MREQRALLTLTLDTDEPVELGDFIGAFTSLANEFDRFVETEYPGAHSDPKMYVKEVRHGSIEADIFTGVKAIAPIVIAHIDQIMLLEDFVRRWGERFKAILTGGYAKGQLESSSELKDWADTAKAIASDPAASHTLKAAYFEDGKKEIRASFIFNASQARTALQNIEDRKKALAKPDHHAHERVLMIFTRSDINDADVGKSSGERVKIEELSDKSLSIMYGSEVAEARIKHEIRDADENVYKKGFVVDVLVKVRSGKPVAYSITNVHDVLDLPD</sequence>
<dbReference type="EMBL" id="MZMU01000012">
    <property type="protein sequence ID" value="RXT24156.1"/>
    <property type="molecule type" value="Genomic_DNA"/>
</dbReference>
<name>A0A4Q1TYJ7_RHILE</name>
<comment type="caution">
    <text evidence="1">The sequence shown here is derived from an EMBL/GenBank/DDBJ whole genome shotgun (WGS) entry which is preliminary data.</text>
</comment>
<reference evidence="1 2" key="1">
    <citation type="submission" date="2017-03" db="EMBL/GenBank/DDBJ databases">
        <authorList>
            <person name="Safronova V.I."/>
            <person name="Sazanova A.L."/>
            <person name="Chirak E.R."/>
        </authorList>
    </citation>
    <scope>NUCLEOTIDE SEQUENCE [LARGE SCALE GENOMIC DNA]</scope>
    <source>
        <strain evidence="1 2">Tri-43</strain>
    </source>
</reference>
<evidence type="ECO:0000313" key="1">
    <source>
        <dbReference type="EMBL" id="RXT24156.1"/>
    </source>
</evidence>
<evidence type="ECO:0000313" key="2">
    <source>
        <dbReference type="Proteomes" id="UP000290767"/>
    </source>
</evidence>
<proteinExistence type="predicted"/>
<accession>A0A4Q1TYJ7</accession>
<organism evidence="1 2">
    <name type="scientific">Rhizobium leguminosarum</name>
    <dbReference type="NCBI Taxonomy" id="384"/>
    <lineage>
        <taxon>Bacteria</taxon>
        <taxon>Pseudomonadati</taxon>
        <taxon>Pseudomonadota</taxon>
        <taxon>Alphaproteobacteria</taxon>
        <taxon>Hyphomicrobiales</taxon>
        <taxon>Rhizobiaceae</taxon>
        <taxon>Rhizobium/Agrobacterium group</taxon>
        <taxon>Rhizobium</taxon>
    </lineage>
</organism>
<dbReference type="Proteomes" id="UP000290767">
    <property type="component" value="Unassembled WGS sequence"/>
</dbReference>